<accession>A0A6A5GG46</accession>
<dbReference type="AlphaFoldDB" id="A0A6A5GG46"/>
<feature type="transmembrane region" description="Helical" evidence="1">
    <location>
        <begin position="50"/>
        <end position="74"/>
    </location>
</feature>
<reference evidence="2 3" key="1">
    <citation type="submission" date="2019-12" db="EMBL/GenBank/DDBJ databases">
        <title>Chromosome-level assembly of the Caenorhabditis remanei genome.</title>
        <authorList>
            <person name="Teterina A.A."/>
            <person name="Willis J.H."/>
            <person name="Phillips P.C."/>
        </authorList>
    </citation>
    <scope>NUCLEOTIDE SEQUENCE [LARGE SCALE GENOMIC DNA]</scope>
    <source>
        <strain evidence="2 3">PX506</strain>
        <tissue evidence="2">Whole organism</tissue>
    </source>
</reference>
<dbReference type="KEGG" id="crq:GCK72_019936"/>
<organism evidence="2 3">
    <name type="scientific">Caenorhabditis remanei</name>
    <name type="common">Caenorhabditis vulgaris</name>
    <dbReference type="NCBI Taxonomy" id="31234"/>
    <lineage>
        <taxon>Eukaryota</taxon>
        <taxon>Metazoa</taxon>
        <taxon>Ecdysozoa</taxon>
        <taxon>Nematoda</taxon>
        <taxon>Chromadorea</taxon>
        <taxon>Rhabditida</taxon>
        <taxon>Rhabditina</taxon>
        <taxon>Rhabditomorpha</taxon>
        <taxon>Rhabditoidea</taxon>
        <taxon>Rhabditidae</taxon>
        <taxon>Peloderinae</taxon>
        <taxon>Caenorhabditis</taxon>
    </lineage>
</organism>
<dbReference type="CTD" id="9819481"/>
<evidence type="ECO:0008006" key="4">
    <source>
        <dbReference type="Google" id="ProtNLM"/>
    </source>
</evidence>
<dbReference type="PANTHER" id="PTHR47088">
    <property type="entry name" value="SERPENTINE RECEPTOR, CLASS W"/>
    <property type="match status" value="1"/>
</dbReference>
<dbReference type="EMBL" id="WUAV01000005">
    <property type="protein sequence ID" value="KAF1753379.1"/>
    <property type="molecule type" value="Genomic_DNA"/>
</dbReference>
<comment type="caution">
    <text evidence="2">The sequence shown here is derived from an EMBL/GenBank/DDBJ whole genome shotgun (WGS) entry which is preliminary data.</text>
</comment>
<dbReference type="InterPro" id="IPR019427">
    <property type="entry name" value="7TM_GPCR_serpentine_rcpt_Srw"/>
</dbReference>
<dbReference type="Proteomes" id="UP000483820">
    <property type="component" value="Chromosome V"/>
</dbReference>
<proteinExistence type="predicted"/>
<dbReference type="SUPFAM" id="SSF81321">
    <property type="entry name" value="Family A G protein-coupled receptor-like"/>
    <property type="match status" value="1"/>
</dbReference>
<evidence type="ECO:0000313" key="3">
    <source>
        <dbReference type="Proteomes" id="UP000483820"/>
    </source>
</evidence>
<evidence type="ECO:0000256" key="1">
    <source>
        <dbReference type="SAM" id="Phobius"/>
    </source>
</evidence>
<sequence length="190" mass="22000">MKLNLQRQLVEIAGFLWRPGPECTGFPKGYSEKKYFLQVGENFSGYISMYTFYVATSQTVVSIIYPFLALLLYVEIRISAVRITDVNHSESLERIRTSRMIMYLTMCYIISSAPRSIIWLIPVFVHIHQWSLLEMIAGYGTIITSTFFCLNATAQCFICFLLSSRYRETARKLLRIRVRPAFLHDPTPLS</sequence>
<dbReference type="GO" id="GO:0008528">
    <property type="term" value="F:G protein-coupled peptide receptor activity"/>
    <property type="evidence" value="ECO:0007669"/>
    <property type="project" value="InterPro"/>
</dbReference>
<gene>
    <name evidence="2" type="ORF">GCK72_019936</name>
</gene>
<keyword evidence="1" id="KW-1133">Transmembrane helix</keyword>
<evidence type="ECO:0000313" key="2">
    <source>
        <dbReference type="EMBL" id="KAF1753379.1"/>
    </source>
</evidence>
<feature type="transmembrane region" description="Helical" evidence="1">
    <location>
        <begin position="101"/>
        <end position="124"/>
    </location>
</feature>
<keyword evidence="1" id="KW-0472">Membrane</keyword>
<keyword evidence="1" id="KW-0812">Transmembrane</keyword>
<dbReference type="RefSeq" id="XP_053582214.1">
    <property type="nucleotide sequence ID" value="XM_053733301.1"/>
</dbReference>
<dbReference type="GeneID" id="9819481"/>
<dbReference type="Gene3D" id="1.20.1070.10">
    <property type="entry name" value="Rhodopsin 7-helix transmembrane proteins"/>
    <property type="match status" value="1"/>
</dbReference>
<dbReference type="Pfam" id="PF10324">
    <property type="entry name" value="7TM_GPCR_Srw"/>
    <property type="match status" value="1"/>
</dbReference>
<protein>
    <recommendedName>
        <fullName evidence="4">G-protein coupled receptors family 1 profile domain-containing protein</fullName>
    </recommendedName>
</protein>
<dbReference type="PANTHER" id="PTHR47088:SF1">
    <property type="entry name" value="G-PROTEIN COUPLED RECEPTORS FAMILY 1 PROFILE DOMAIN-CONTAINING PROTEIN-RELATED"/>
    <property type="match status" value="1"/>
</dbReference>
<feature type="transmembrane region" description="Helical" evidence="1">
    <location>
        <begin position="136"/>
        <end position="162"/>
    </location>
</feature>
<name>A0A6A5GG46_CAERE</name>